<dbReference type="InterPro" id="IPR012893">
    <property type="entry name" value="HipA-like_C"/>
</dbReference>
<accession>A0A432Z9C8</accession>
<evidence type="ECO:0000259" key="4">
    <source>
        <dbReference type="Pfam" id="PF07804"/>
    </source>
</evidence>
<evidence type="ECO:0000313" key="7">
    <source>
        <dbReference type="Proteomes" id="UP000287022"/>
    </source>
</evidence>
<dbReference type="RefSeq" id="WP_026861615.1">
    <property type="nucleotide sequence ID" value="NZ_PIQE01000001.1"/>
</dbReference>
<evidence type="ECO:0000256" key="1">
    <source>
        <dbReference type="ARBA" id="ARBA00010164"/>
    </source>
</evidence>
<dbReference type="InterPro" id="IPR017508">
    <property type="entry name" value="HipA_N1"/>
</dbReference>
<dbReference type="Gene3D" id="1.10.1070.20">
    <property type="match status" value="1"/>
</dbReference>
<keyword evidence="7" id="KW-1185">Reference proteome</keyword>
<evidence type="ECO:0000256" key="2">
    <source>
        <dbReference type="ARBA" id="ARBA00022679"/>
    </source>
</evidence>
<evidence type="ECO:0000256" key="3">
    <source>
        <dbReference type="ARBA" id="ARBA00022777"/>
    </source>
</evidence>
<dbReference type="STRING" id="1122124.GCA_000423165_00570"/>
<sequence length="423" mass="47595">MSAERALNVFINAAHVAIVFENNGLWRLSYQQSWLAAQDAYPLAPSLPLQEHALIDTGSQRPVQWFFDNLLPEEGARELLAREARVDVEDAFSLLELIGAESAGAITLLAPEQSLGAPKLELLTTEELSERIQNLPRSPLNQRSRKRMSLAGAQHKMLIVMDGEVMYEPIGSMPSTHILKPEHQQPELYPFTVRNEHFVMSLAERCDLSVPKVTTRYVPQACYIVERFDREGVGTTLSRVHTLDACQLLGIAAYRKYTASNVSALRRLVELCRAKAATALQLYRWIVFNFLVGNGDAHLKNLSFRFEGKAIRLLPHYDLLCTVIYEKQGEHGYAELSQPLGRAKRFAEVRRADLIDAAAELGLPAVIATRELDKLIDKVTTQGEQLLETFEQLPPNASKAGELRMLRQIFYLAISEFSQQVKK</sequence>
<dbReference type="NCBIfam" id="TIGR03071">
    <property type="entry name" value="couple_hipA"/>
    <property type="match status" value="1"/>
</dbReference>
<evidence type="ECO:0000259" key="5">
    <source>
        <dbReference type="Pfam" id="PF13657"/>
    </source>
</evidence>
<dbReference type="Pfam" id="PF07804">
    <property type="entry name" value="HipA_C"/>
    <property type="match status" value="1"/>
</dbReference>
<gene>
    <name evidence="6" type="ORF">CWI80_04135</name>
</gene>
<reference evidence="7" key="1">
    <citation type="journal article" date="2018" name="Front. Microbiol.">
        <title>Genome-Based Analysis Reveals the Taxonomy and Diversity of the Family Idiomarinaceae.</title>
        <authorList>
            <person name="Liu Y."/>
            <person name="Lai Q."/>
            <person name="Shao Z."/>
        </authorList>
    </citation>
    <scope>NUCLEOTIDE SEQUENCE [LARGE SCALE GENOMIC DNA]</scope>
    <source>
        <strain evidence="7">c121</strain>
    </source>
</reference>
<protein>
    <submittedName>
        <fullName evidence="6">Type II toxin-antitoxin system HipA family toxin</fullName>
    </submittedName>
</protein>
<feature type="domain" description="HipA N-terminal subdomain 1" evidence="5">
    <location>
        <begin position="7"/>
        <end position="108"/>
    </location>
</feature>
<evidence type="ECO:0000313" key="6">
    <source>
        <dbReference type="EMBL" id="RUO74537.1"/>
    </source>
</evidence>
<dbReference type="Proteomes" id="UP000287022">
    <property type="component" value="Unassembled WGS sequence"/>
</dbReference>
<comment type="similarity">
    <text evidence="1">Belongs to the HipA Ser/Thr kinase family.</text>
</comment>
<dbReference type="AlphaFoldDB" id="A0A432Z9C8"/>
<dbReference type="GO" id="GO:0004674">
    <property type="term" value="F:protein serine/threonine kinase activity"/>
    <property type="evidence" value="ECO:0007669"/>
    <property type="project" value="TreeGrafter"/>
</dbReference>
<name>A0A432Z9C8_9GAMM</name>
<dbReference type="PANTHER" id="PTHR37419:SF1">
    <property type="entry name" value="SERINE_THREONINE-PROTEIN KINASE TOXIN HIPA"/>
    <property type="match status" value="1"/>
</dbReference>
<dbReference type="Pfam" id="PF13657">
    <property type="entry name" value="Couple_hipA"/>
    <property type="match status" value="1"/>
</dbReference>
<dbReference type="PANTHER" id="PTHR37419">
    <property type="entry name" value="SERINE/THREONINE-PROTEIN KINASE TOXIN HIPA"/>
    <property type="match status" value="1"/>
</dbReference>
<dbReference type="GO" id="GO:0005829">
    <property type="term" value="C:cytosol"/>
    <property type="evidence" value="ECO:0007669"/>
    <property type="project" value="TreeGrafter"/>
</dbReference>
<comment type="caution">
    <text evidence="6">The sequence shown here is derived from an EMBL/GenBank/DDBJ whole genome shotgun (WGS) entry which is preliminary data.</text>
</comment>
<dbReference type="InterPro" id="IPR052028">
    <property type="entry name" value="HipA_Ser/Thr_kinase"/>
</dbReference>
<feature type="domain" description="HipA-like C-terminal" evidence="4">
    <location>
        <begin position="148"/>
        <end position="379"/>
    </location>
</feature>
<dbReference type="EMBL" id="PIQE01000001">
    <property type="protein sequence ID" value="RUO74537.1"/>
    <property type="molecule type" value="Genomic_DNA"/>
</dbReference>
<organism evidence="6 7">
    <name type="scientific">Pseudidiomarina sediminum</name>
    <dbReference type="NCBI Taxonomy" id="431675"/>
    <lineage>
        <taxon>Bacteria</taxon>
        <taxon>Pseudomonadati</taxon>
        <taxon>Pseudomonadota</taxon>
        <taxon>Gammaproteobacteria</taxon>
        <taxon>Alteromonadales</taxon>
        <taxon>Idiomarinaceae</taxon>
        <taxon>Pseudidiomarina</taxon>
    </lineage>
</organism>
<proteinExistence type="inferred from homology"/>
<keyword evidence="3" id="KW-0418">Kinase</keyword>
<keyword evidence="2" id="KW-0808">Transferase</keyword>